<name>A0A1N7RSM0_9BURK</name>
<protein>
    <submittedName>
        <fullName evidence="1">Uncharacterized protein</fullName>
    </submittedName>
</protein>
<evidence type="ECO:0000313" key="1">
    <source>
        <dbReference type="EMBL" id="SIT38114.1"/>
    </source>
</evidence>
<dbReference type="EMBL" id="CYGY02000016">
    <property type="protein sequence ID" value="SIT38114.1"/>
    <property type="molecule type" value="Genomic_DNA"/>
</dbReference>
<gene>
    <name evidence="1" type="ORF">BN2476_160035</name>
</gene>
<evidence type="ECO:0000313" key="2">
    <source>
        <dbReference type="Proteomes" id="UP000195569"/>
    </source>
</evidence>
<dbReference type="Proteomes" id="UP000195569">
    <property type="component" value="Unassembled WGS sequence"/>
</dbReference>
<accession>A0A1N7RSM0</accession>
<reference evidence="1" key="1">
    <citation type="submission" date="2016-12" db="EMBL/GenBank/DDBJ databases">
        <authorList>
            <person name="Moulin L."/>
        </authorList>
    </citation>
    <scope>NUCLEOTIDE SEQUENCE [LARGE SCALE GENOMIC DNA]</scope>
    <source>
        <strain evidence="1">STM 7183</strain>
    </source>
</reference>
<organism evidence="1 2">
    <name type="scientific">Paraburkholderia piptadeniae</name>
    <dbReference type="NCBI Taxonomy" id="1701573"/>
    <lineage>
        <taxon>Bacteria</taxon>
        <taxon>Pseudomonadati</taxon>
        <taxon>Pseudomonadota</taxon>
        <taxon>Betaproteobacteria</taxon>
        <taxon>Burkholderiales</taxon>
        <taxon>Burkholderiaceae</taxon>
        <taxon>Paraburkholderia</taxon>
    </lineage>
</organism>
<keyword evidence="2" id="KW-1185">Reference proteome</keyword>
<dbReference type="AlphaFoldDB" id="A0A1N7RSM0"/>
<comment type="caution">
    <text evidence="1">The sequence shown here is derived from an EMBL/GenBank/DDBJ whole genome shotgun (WGS) entry which is preliminary data.</text>
</comment>
<sequence>MPGSYAAWAAGAYDVVNCRQSAFGALPVTYILTLLSRSALPMTDTELSAIAALAIIGLNRMRSTG</sequence>
<proteinExistence type="predicted"/>